<evidence type="ECO:0000313" key="1">
    <source>
        <dbReference type="EMBL" id="GMI05486.1"/>
    </source>
</evidence>
<accession>A0A9W7F7J9</accession>
<reference evidence="2" key="1">
    <citation type="journal article" date="2023" name="Commun. Biol.">
        <title>Genome analysis of Parmales, the sister group of diatoms, reveals the evolutionary specialization of diatoms from phago-mixotrophs to photoautotrophs.</title>
        <authorList>
            <person name="Ban H."/>
            <person name="Sato S."/>
            <person name="Yoshikawa S."/>
            <person name="Yamada K."/>
            <person name="Nakamura Y."/>
            <person name="Ichinomiya M."/>
            <person name="Sato N."/>
            <person name="Blanc-Mathieu R."/>
            <person name="Endo H."/>
            <person name="Kuwata A."/>
            <person name="Ogata H."/>
        </authorList>
    </citation>
    <scope>NUCLEOTIDE SEQUENCE [LARGE SCALE GENOMIC DNA]</scope>
    <source>
        <strain evidence="2">NIES 3700</strain>
    </source>
</reference>
<comment type="caution">
    <text evidence="1">The sequence shown here is derived from an EMBL/GenBank/DDBJ whole genome shotgun (WGS) entry which is preliminary data.</text>
</comment>
<dbReference type="EMBL" id="BRXW01000087">
    <property type="protein sequence ID" value="GMI05486.1"/>
    <property type="molecule type" value="Genomic_DNA"/>
</dbReference>
<evidence type="ECO:0000313" key="2">
    <source>
        <dbReference type="Proteomes" id="UP001165122"/>
    </source>
</evidence>
<gene>
    <name evidence="1" type="ORF">TrLO_g3095</name>
</gene>
<proteinExistence type="predicted"/>
<protein>
    <submittedName>
        <fullName evidence="1">Uncharacterized protein</fullName>
    </submittedName>
</protein>
<keyword evidence="2" id="KW-1185">Reference proteome</keyword>
<dbReference type="Proteomes" id="UP001165122">
    <property type="component" value="Unassembled WGS sequence"/>
</dbReference>
<name>A0A9W7F7J9_9STRA</name>
<organism evidence="1 2">
    <name type="scientific">Triparma laevis f. longispina</name>
    <dbReference type="NCBI Taxonomy" id="1714387"/>
    <lineage>
        <taxon>Eukaryota</taxon>
        <taxon>Sar</taxon>
        <taxon>Stramenopiles</taxon>
        <taxon>Ochrophyta</taxon>
        <taxon>Bolidophyceae</taxon>
        <taxon>Parmales</taxon>
        <taxon>Triparmaceae</taxon>
        <taxon>Triparma</taxon>
    </lineage>
</organism>
<sequence>MNSLPSADSSNFASGAGRACVQEVILKLKSVDVRRLRDVPVLLSHNSTTKPIQPHTDVCSCSNLSIERTFEAQPQPKRK</sequence>
<dbReference type="AlphaFoldDB" id="A0A9W7F7J9"/>